<evidence type="ECO:0000256" key="5">
    <source>
        <dbReference type="ARBA" id="ARBA00022989"/>
    </source>
</evidence>
<feature type="transmembrane region" description="Helical" evidence="7">
    <location>
        <begin position="232"/>
        <end position="252"/>
    </location>
</feature>
<feature type="transmembrane region" description="Helical" evidence="7">
    <location>
        <begin position="144"/>
        <end position="166"/>
    </location>
</feature>
<protein>
    <submittedName>
        <fullName evidence="9">MFS transporter</fullName>
    </submittedName>
</protein>
<evidence type="ECO:0000256" key="4">
    <source>
        <dbReference type="ARBA" id="ARBA00022692"/>
    </source>
</evidence>
<evidence type="ECO:0000256" key="3">
    <source>
        <dbReference type="ARBA" id="ARBA00022475"/>
    </source>
</evidence>
<dbReference type="PANTHER" id="PTHR42718">
    <property type="entry name" value="MAJOR FACILITATOR SUPERFAMILY MULTIDRUG TRANSPORTER MFSC"/>
    <property type="match status" value="1"/>
</dbReference>
<sequence>MSALLAPPATRSSSCRQWSALAVLMLPVLLISVDNTVLSFALPAITTALGATGGQLLWIVDAYPLMLAGLLVPMGSLGDRIGRRRLLLIGATGFALVSLLAAWAPTPELLIAARALLGVFGATLMPSTLSLLRNVFTDRAQRRLAIAIWAAGFAAGGALGPIVGGFLLTHFWWGSVFLLNTPLLLVLIPLALWLVPESRDPNPGRVDVPSIALSLVTMLPLVHAIIEVGERGVTVRTLLGVAIGLTAGTLFVRRQLRLATPMLDVTLFTRASFSGAVSANLLSIMGFSGLLVVVSQFLQLVLGMSPMDAGLVLLPGLVASVVAGLLAVKLVKRIRPATLIGGSFLLAALGYLLASRVGTDPTAGTIAVAFVVMALGVGLAETLTNDEIVSSVPAEKAGAASAVSETAYELGTTLGVAVLGSVLNATYRAQVVVPAAVTGDQAHAAAETLAGAVRVAGEIDAGVADSLLSSARAAFDLGMQRSALLGIVVAVAAAVVSFVTLRKATGD</sequence>
<keyword evidence="3" id="KW-1003">Cell membrane</keyword>
<dbReference type="PROSITE" id="PS50850">
    <property type="entry name" value="MFS"/>
    <property type="match status" value="1"/>
</dbReference>
<evidence type="ECO:0000259" key="8">
    <source>
        <dbReference type="PROSITE" id="PS50850"/>
    </source>
</evidence>
<evidence type="ECO:0000256" key="1">
    <source>
        <dbReference type="ARBA" id="ARBA00004651"/>
    </source>
</evidence>
<evidence type="ECO:0000313" key="10">
    <source>
        <dbReference type="Proteomes" id="UP000581206"/>
    </source>
</evidence>
<feature type="transmembrane region" description="Helical" evidence="7">
    <location>
        <begin position="273"/>
        <end position="298"/>
    </location>
</feature>
<accession>A0A7X6KWH8</accession>
<feature type="transmembrane region" description="Helical" evidence="7">
    <location>
        <begin position="363"/>
        <end position="380"/>
    </location>
</feature>
<dbReference type="EMBL" id="JAAXOX010000006">
    <property type="protein sequence ID" value="NKY23430.1"/>
    <property type="molecule type" value="Genomic_DNA"/>
</dbReference>
<keyword evidence="2" id="KW-0813">Transport</keyword>
<dbReference type="SUPFAM" id="SSF103473">
    <property type="entry name" value="MFS general substrate transporter"/>
    <property type="match status" value="1"/>
</dbReference>
<dbReference type="PANTHER" id="PTHR42718:SF47">
    <property type="entry name" value="METHYL VIOLOGEN RESISTANCE PROTEIN SMVA"/>
    <property type="match status" value="1"/>
</dbReference>
<gene>
    <name evidence="9" type="ORF">HGA03_12230</name>
</gene>
<feature type="transmembrane region" description="Helical" evidence="7">
    <location>
        <begin position="86"/>
        <end position="105"/>
    </location>
</feature>
<feature type="transmembrane region" description="Helical" evidence="7">
    <location>
        <begin position="172"/>
        <end position="194"/>
    </location>
</feature>
<feature type="transmembrane region" description="Helical" evidence="7">
    <location>
        <begin position="55"/>
        <end position="74"/>
    </location>
</feature>
<name>A0A7X6KWH8_9CELL</name>
<dbReference type="RefSeq" id="WP_168630564.1">
    <property type="nucleotide sequence ID" value="NZ_BONL01000006.1"/>
</dbReference>
<keyword evidence="6 7" id="KW-0472">Membrane</keyword>
<comment type="caution">
    <text evidence="9">The sequence shown here is derived from an EMBL/GenBank/DDBJ whole genome shotgun (WGS) entry which is preliminary data.</text>
</comment>
<evidence type="ECO:0000256" key="2">
    <source>
        <dbReference type="ARBA" id="ARBA00022448"/>
    </source>
</evidence>
<dbReference type="GO" id="GO:0005886">
    <property type="term" value="C:plasma membrane"/>
    <property type="evidence" value="ECO:0007669"/>
    <property type="project" value="UniProtKB-SubCell"/>
</dbReference>
<keyword evidence="4 7" id="KW-0812">Transmembrane</keyword>
<feature type="domain" description="Major facilitator superfamily (MFS) profile" evidence="8">
    <location>
        <begin position="20"/>
        <end position="505"/>
    </location>
</feature>
<reference evidence="9 10" key="1">
    <citation type="submission" date="2020-04" db="EMBL/GenBank/DDBJ databases">
        <title>MicrobeNet Type strains.</title>
        <authorList>
            <person name="Nicholson A.C."/>
        </authorList>
    </citation>
    <scope>NUCLEOTIDE SEQUENCE [LARGE SCALE GENOMIC DNA]</scope>
    <source>
        <strain evidence="9 10">ATCC BAA-788</strain>
    </source>
</reference>
<dbReference type="Gene3D" id="1.20.1250.20">
    <property type="entry name" value="MFS general substrate transporter like domains"/>
    <property type="match status" value="1"/>
</dbReference>
<feature type="transmembrane region" description="Helical" evidence="7">
    <location>
        <begin position="482"/>
        <end position="501"/>
    </location>
</feature>
<keyword evidence="10" id="KW-1185">Reference proteome</keyword>
<dbReference type="Proteomes" id="UP000581206">
    <property type="component" value="Unassembled WGS sequence"/>
</dbReference>
<organism evidence="9 10">
    <name type="scientific">Cellulomonas denverensis</name>
    <dbReference type="NCBI Taxonomy" id="264297"/>
    <lineage>
        <taxon>Bacteria</taxon>
        <taxon>Bacillati</taxon>
        <taxon>Actinomycetota</taxon>
        <taxon>Actinomycetes</taxon>
        <taxon>Micrococcales</taxon>
        <taxon>Cellulomonadaceae</taxon>
        <taxon>Cellulomonas</taxon>
    </lineage>
</organism>
<proteinExistence type="predicted"/>
<comment type="subcellular location">
    <subcellularLocation>
        <location evidence="1">Cell membrane</location>
        <topology evidence="1">Multi-pass membrane protein</topology>
    </subcellularLocation>
</comment>
<keyword evidence="5 7" id="KW-1133">Transmembrane helix</keyword>
<feature type="transmembrane region" description="Helical" evidence="7">
    <location>
        <begin position="111"/>
        <end position="132"/>
    </location>
</feature>
<dbReference type="Pfam" id="PF07690">
    <property type="entry name" value="MFS_1"/>
    <property type="match status" value="1"/>
</dbReference>
<dbReference type="InterPro" id="IPR020846">
    <property type="entry name" value="MFS_dom"/>
</dbReference>
<dbReference type="AlphaFoldDB" id="A0A7X6KWH8"/>
<feature type="transmembrane region" description="Helical" evidence="7">
    <location>
        <begin position="310"/>
        <end position="331"/>
    </location>
</feature>
<dbReference type="InterPro" id="IPR036259">
    <property type="entry name" value="MFS_trans_sf"/>
</dbReference>
<feature type="transmembrane region" description="Helical" evidence="7">
    <location>
        <begin position="338"/>
        <end position="357"/>
    </location>
</feature>
<dbReference type="InterPro" id="IPR011701">
    <property type="entry name" value="MFS"/>
</dbReference>
<evidence type="ECO:0000313" key="9">
    <source>
        <dbReference type="EMBL" id="NKY23430.1"/>
    </source>
</evidence>
<evidence type="ECO:0000256" key="6">
    <source>
        <dbReference type="ARBA" id="ARBA00023136"/>
    </source>
</evidence>
<feature type="transmembrane region" description="Helical" evidence="7">
    <location>
        <begin position="206"/>
        <end position="226"/>
    </location>
</feature>
<dbReference type="CDD" id="cd17321">
    <property type="entry name" value="MFS_MMR_MDR_like"/>
    <property type="match status" value="1"/>
</dbReference>
<evidence type="ECO:0000256" key="7">
    <source>
        <dbReference type="SAM" id="Phobius"/>
    </source>
</evidence>
<dbReference type="GO" id="GO:0022857">
    <property type="term" value="F:transmembrane transporter activity"/>
    <property type="evidence" value="ECO:0007669"/>
    <property type="project" value="InterPro"/>
</dbReference>